<organism evidence="1 2">
    <name type="scientific">Flavobacterium piscis</name>
    <dbReference type="NCBI Taxonomy" id="1114874"/>
    <lineage>
        <taxon>Bacteria</taxon>
        <taxon>Pseudomonadati</taxon>
        <taxon>Bacteroidota</taxon>
        <taxon>Flavobacteriia</taxon>
        <taxon>Flavobacteriales</taxon>
        <taxon>Flavobacteriaceae</taxon>
        <taxon>Flavobacterium</taxon>
    </lineage>
</organism>
<reference evidence="1 2" key="1">
    <citation type="submission" date="2023-07" db="EMBL/GenBank/DDBJ databases">
        <title>Sorghum-associated microbial communities from plants grown in Nebraska, USA.</title>
        <authorList>
            <person name="Schachtman D."/>
        </authorList>
    </citation>
    <scope>NUCLEOTIDE SEQUENCE [LARGE SCALE GENOMIC DNA]</scope>
    <source>
        <strain evidence="1 2">4129</strain>
    </source>
</reference>
<dbReference type="Proteomes" id="UP001269081">
    <property type="component" value="Unassembled WGS sequence"/>
</dbReference>
<comment type="caution">
    <text evidence="1">The sequence shown here is derived from an EMBL/GenBank/DDBJ whole genome shotgun (WGS) entry which is preliminary data.</text>
</comment>
<dbReference type="EMBL" id="JAVDWQ010000001">
    <property type="protein sequence ID" value="MDR7208081.1"/>
    <property type="molecule type" value="Genomic_DNA"/>
</dbReference>
<keyword evidence="2" id="KW-1185">Reference proteome</keyword>
<proteinExistence type="predicted"/>
<evidence type="ECO:0000313" key="2">
    <source>
        <dbReference type="Proteomes" id="UP001269081"/>
    </source>
</evidence>
<accession>A0ABU1Y3H5</accession>
<name>A0ABU1Y3H5_9FLAO</name>
<sequence length="54" mass="6380">MKNTLKDIDLEKLSPLKVKLCIDSFGFNNTNEKIGKSKRKFQSKKWFYKKIKNG</sequence>
<protein>
    <submittedName>
        <fullName evidence="1">Uncharacterized protein</fullName>
    </submittedName>
</protein>
<dbReference type="RefSeq" id="WP_310276170.1">
    <property type="nucleotide sequence ID" value="NZ_JAVDWQ010000001.1"/>
</dbReference>
<evidence type="ECO:0000313" key="1">
    <source>
        <dbReference type="EMBL" id="MDR7208081.1"/>
    </source>
</evidence>
<gene>
    <name evidence="1" type="ORF">J2W48_000002</name>
</gene>